<dbReference type="EMBL" id="CP089044">
    <property type="protein sequence ID" value="UYF75206.1"/>
    <property type="molecule type" value="Genomic_DNA"/>
</dbReference>
<organism evidence="3 4">
    <name type="scientific">Acinetobacter ursingii</name>
    <dbReference type="NCBI Taxonomy" id="108980"/>
    <lineage>
        <taxon>Bacteria</taxon>
        <taxon>Pseudomonadati</taxon>
        <taxon>Pseudomonadota</taxon>
        <taxon>Gammaproteobacteria</taxon>
        <taxon>Moraxellales</taxon>
        <taxon>Moraxellaceae</taxon>
        <taxon>Acinetobacter</taxon>
    </lineage>
</organism>
<feature type="domain" description="YagK/YfjJ C-terminal" evidence="2">
    <location>
        <begin position="183"/>
        <end position="337"/>
    </location>
</feature>
<dbReference type="Pfam" id="PF11726">
    <property type="entry name" value="YagK_YfjJ_C"/>
    <property type="match status" value="1"/>
</dbReference>
<evidence type="ECO:0000313" key="3">
    <source>
        <dbReference type="EMBL" id="UYF75206.1"/>
    </source>
</evidence>
<name>A0AA46S7U0_9GAMM</name>
<evidence type="ECO:0000259" key="2">
    <source>
        <dbReference type="Pfam" id="PF11726"/>
    </source>
</evidence>
<dbReference type="InterPro" id="IPR057271">
    <property type="entry name" value="YagK_YfjJ_C"/>
</dbReference>
<sequence>MNLEIPKTSVFLDLKEHLYFDDDQNRTYILPNPEVMETDSTSKFVNYIHGIDDVRIFRRNDKGILKIKDHALYKLFKNIQTIRNLNKTYECLEVQIFLNAFDTVMPKHLKYDDHELWKRHYSESIQITKTSRKSVALLLNDLCEEIKFLTSQKEYKQQVQNRKDKSKNQYQRSLSLINELFITYSKLLIMRIDFAFKAASQVDIEEMKEYMSKFLKYLLTRKGELQDILGYIWKLEFGVQKGYHYHCMFFMDGNKYANDSYYAQKLGELWQHITQGHGIYHNCNASKFKYRKLAIGCISHDDEQARETLNLVLKYIAKVDQFLIEKTLIKYHTFGRSSRKQQKSPRGRKRLTSSEKNQRK</sequence>
<gene>
    <name evidence="3" type="ORF">LSO58_15640</name>
</gene>
<evidence type="ECO:0000313" key="4">
    <source>
        <dbReference type="Proteomes" id="UP001164081"/>
    </source>
</evidence>
<accession>A0AA46S7U0</accession>
<dbReference type="Proteomes" id="UP001164081">
    <property type="component" value="Chromosome"/>
</dbReference>
<dbReference type="AlphaFoldDB" id="A0AA46S7U0"/>
<evidence type="ECO:0000256" key="1">
    <source>
        <dbReference type="SAM" id="MobiDB-lite"/>
    </source>
</evidence>
<proteinExistence type="predicted"/>
<dbReference type="RefSeq" id="WP_050675282.1">
    <property type="nucleotide sequence ID" value="NZ_CP089044.1"/>
</dbReference>
<reference evidence="3" key="1">
    <citation type="journal article" date="2022" name="J Glob Antimicrob Resist">
        <title>Comparative analysis of IMP-4- and OXA-58-containing plasmids of three carbapenemase-producing Acinetobacter ursingii strains in the Netherlands.</title>
        <authorList>
            <person name="Hendrickx A.P.A."/>
            <person name="Schade R.P."/>
            <person name="Landman F."/>
            <person name="Bosch T."/>
            <person name="Schouls L.M."/>
            <person name="van Dijk K."/>
        </authorList>
    </citation>
    <scope>NUCLEOTIDE SEQUENCE</scope>
    <source>
        <strain evidence="3">RIVM_C010761</strain>
    </source>
</reference>
<feature type="compositionally biased region" description="Basic residues" evidence="1">
    <location>
        <begin position="337"/>
        <end position="351"/>
    </location>
</feature>
<protein>
    <submittedName>
        <fullName evidence="3">Inovirus Gp2 family protein</fullName>
    </submittedName>
</protein>
<feature type="region of interest" description="Disordered" evidence="1">
    <location>
        <begin position="335"/>
        <end position="360"/>
    </location>
</feature>